<accession>A0A1V8RJS6</accession>
<proteinExistence type="predicted"/>
<dbReference type="Gene3D" id="1.10.3540.10">
    <property type="entry name" value="uncharacterized protein from magnetospirillum magneticum domain"/>
    <property type="match status" value="1"/>
</dbReference>
<name>A0A1V8RJS6_9HYPH</name>
<dbReference type="InterPro" id="IPR014948">
    <property type="entry name" value="BrxA"/>
</dbReference>
<dbReference type="OrthoDB" id="981635at2"/>
<gene>
    <name evidence="1" type="ORF">BFN67_08515</name>
</gene>
<keyword evidence="2" id="KW-1185">Reference proteome</keyword>
<dbReference type="Pfam" id="PF08849">
    <property type="entry name" value="BrxA"/>
    <property type="match status" value="1"/>
</dbReference>
<evidence type="ECO:0008006" key="3">
    <source>
        <dbReference type="Google" id="ProtNLM"/>
    </source>
</evidence>
<organism evidence="1 2">
    <name type="scientific">Manganibacter manganicus</name>
    <dbReference type="NCBI Taxonomy" id="1873176"/>
    <lineage>
        <taxon>Bacteria</taxon>
        <taxon>Pseudomonadati</taxon>
        <taxon>Pseudomonadota</taxon>
        <taxon>Alphaproteobacteria</taxon>
        <taxon>Hyphomicrobiales</taxon>
        <taxon>Phyllobacteriaceae</taxon>
        <taxon>Manganibacter</taxon>
    </lineage>
</organism>
<dbReference type="Proteomes" id="UP000191905">
    <property type="component" value="Unassembled WGS sequence"/>
</dbReference>
<protein>
    <recommendedName>
        <fullName evidence="3">DUF1819 domain-containing protein</fullName>
    </recommendedName>
</protein>
<dbReference type="STRING" id="1873176.BFN67_08515"/>
<dbReference type="InterPro" id="IPR023137">
    <property type="entry name" value="BrxA_sf"/>
</dbReference>
<dbReference type="RefSeq" id="WP_080921654.1">
    <property type="nucleotide sequence ID" value="NZ_MDET01000059.1"/>
</dbReference>
<sequence>MMSTVSKYRMSFSVGGLMLNESLVIAHAYQPGESWASARERLLAQGASSLPKLASQTRALREVYDRIGYLSDAERQYLSDDADRAEQQAMMWLAICRTYRFVYEFAVEVINERYQSWRLDLGLEVFDRFLAEKAERDPGLAELSPSTCAKLRQVLFRILRESGLISVEGRIQPIWLSGRMKRLIEENSPADLQIFPGNGG</sequence>
<dbReference type="AlphaFoldDB" id="A0A1V8RJS6"/>
<dbReference type="EMBL" id="MDET01000059">
    <property type="protein sequence ID" value="OQM73343.1"/>
    <property type="molecule type" value="Genomic_DNA"/>
</dbReference>
<comment type="caution">
    <text evidence="1">The sequence shown here is derived from an EMBL/GenBank/DDBJ whole genome shotgun (WGS) entry which is preliminary data.</text>
</comment>
<reference evidence="1 2" key="1">
    <citation type="journal article" date="2016" name="Int. J. Syst. Evol. Microbiol.">
        <title>Pseudaminobacter manganicus sp. nov., isolated from sludge of a manganese mine.</title>
        <authorList>
            <person name="Li J."/>
            <person name="Huang J."/>
            <person name="Liao S."/>
            <person name="Wang G."/>
        </authorList>
    </citation>
    <scope>NUCLEOTIDE SEQUENCE [LARGE SCALE GENOMIC DNA]</scope>
    <source>
        <strain evidence="1 2">JH-7</strain>
    </source>
</reference>
<evidence type="ECO:0000313" key="1">
    <source>
        <dbReference type="EMBL" id="OQM73343.1"/>
    </source>
</evidence>
<evidence type="ECO:0000313" key="2">
    <source>
        <dbReference type="Proteomes" id="UP000191905"/>
    </source>
</evidence>